<dbReference type="Proteomes" id="UP000007150">
    <property type="component" value="Chromosome 1"/>
</dbReference>
<name>F6EWT6_SPHCR</name>
<reference evidence="2 3" key="1">
    <citation type="submission" date="2011-05" db="EMBL/GenBank/DDBJ databases">
        <title>Complete sequence of chromosome 1 of Sphingobium chlorophenolicum L-1.</title>
        <authorList>
            <consortium name="US DOE Joint Genome Institute"/>
            <person name="Lucas S."/>
            <person name="Han J."/>
            <person name="Lapidus A."/>
            <person name="Cheng J.-F."/>
            <person name="Goodwin L."/>
            <person name="Pitluck S."/>
            <person name="Peters L."/>
            <person name="Daligault H."/>
            <person name="Han C."/>
            <person name="Tapia R."/>
            <person name="Land M."/>
            <person name="Hauser L."/>
            <person name="Kyrpides N."/>
            <person name="Ivanova N."/>
            <person name="Pagani I."/>
            <person name="Turner P."/>
            <person name="Copley S."/>
            <person name="Woyke T."/>
        </authorList>
    </citation>
    <scope>NUCLEOTIDE SEQUENCE [LARGE SCALE GENOMIC DNA]</scope>
    <source>
        <strain evidence="2 3">L-1</strain>
    </source>
</reference>
<keyword evidence="1" id="KW-0812">Transmembrane</keyword>
<evidence type="ECO:0000313" key="3">
    <source>
        <dbReference type="Proteomes" id="UP000007150"/>
    </source>
</evidence>
<dbReference type="EMBL" id="CP002798">
    <property type="protein sequence ID" value="AEG49874.1"/>
    <property type="molecule type" value="Genomic_DNA"/>
</dbReference>
<evidence type="ECO:0000313" key="2">
    <source>
        <dbReference type="EMBL" id="AEG49874.1"/>
    </source>
</evidence>
<protein>
    <submittedName>
        <fullName evidence="2">Uncharacterized protein</fullName>
    </submittedName>
</protein>
<keyword evidence="3" id="KW-1185">Reference proteome</keyword>
<dbReference type="AlphaFoldDB" id="F6EWT6"/>
<sequence precursor="true">MIATFYPALVVVALSAFTAVLVGVSVQDALTQGR</sequence>
<gene>
    <name evidence="2" type="ORF">Sphch_2213</name>
</gene>
<organism evidence="2 3">
    <name type="scientific">Sphingobium chlorophenolicum L-1</name>
    <dbReference type="NCBI Taxonomy" id="690566"/>
    <lineage>
        <taxon>Bacteria</taxon>
        <taxon>Pseudomonadati</taxon>
        <taxon>Pseudomonadota</taxon>
        <taxon>Alphaproteobacteria</taxon>
        <taxon>Sphingomonadales</taxon>
        <taxon>Sphingomonadaceae</taxon>
        <taxon>Sphingobium</taxon>
    </lineage>
</organism>
<feature type="transmembrane region" description="Helical" evidence="1">
    <location>
        <begin position="6"/>
        <end position="26"/>
    </location>
</feature>
<keyword evidence="1" id="KW-1133">Transmembrane helix</keyword>
<evidence type="ECO:0000256" key="1">
    <source>
        <dbReference type="SAM" id="Phobius"/>
    </source>
</evidence>
<keyword evidence="1" id="KW-0472">Membrane</keyword>
<dbReference type="HOGENOM" id="CLU_220789_0_0_5"/>
<dbReference type="KEGG" id="sch:Sphch_2213"/>
<accession>F6EWT6</accession>
<proteinExistence type="predicted"/>